<dbReference type="AlphaFoldDB" id="A0A3G9JE63"/>
<name>A0A3G9JE63_9BACL</name>
<organism evidence="3 4">
    <name type="scientific">Paenibacillus baekrokdamisoli</name>
    <dbReference type="NCBI Taxonomy" id="1712516"/>
    <lineage>
        <taxon>Bacteria</taxon>
        <taxon>Bacillati</taxon>
        <taxon>Bacillota</taxon>
        <taxon>Bacilli</taxon>
        <taxon>Bacillales</taxon>
        <taxon>Paenibacillaceae</taxon>
        <taxon>Paenibacillus</taxon>
    </lineage>
</organism>
<feature type="domain" description="Heme-binding protein Shr-like Hb-interacting" evidence="1">
    <location>
        <begin position="528"/>
        <end position="602"/>
    </location>
</feature>
<evidence type="ECO:0000313" key="3">
    <source>
        <dbReference type="EMBL" id="BBH24191.1"/>
    </source>
</evidence>
<dbReference type="Gene3D" id="2.160.20.110">
    <property type="match status" value="1"/>
</dbReference>
<dbReference type="KEGG" id="pbk:Back11_55360"/>
<sequence>MRNMYKKGMSIILVMLMVMGGISGIIVPGGGTAYAAADFAVGAGTKANPFEIATADELNAVRDHLGDYFKLTADINLSSYAWQPIGDQSYPFHGNIDGNDHIITGLTINQPNGTYVGLFGSVGADGSIMNLKLKNVDILGKNSVGGLVGQNYGTISDSYVTGIIQGGTGSRYVGGLVGVNIGTISNSSAIGIVSVEQYGGNLVGNNGNGALISNSHALGTLNGAAAGRLFGYVYNNADISNSFYGWDSVALTPGTKVGTTKLNNVYYGMEYSTNNGVAYTEITNTSVDDIVVNEGNSIRVRAAVIPSSEKIITVKQADIQWDLDSLQLESNAGIVTQGKVKVVRIPATSSTFWATPGQVTAEADPGVGTMLSDVGKYSINLSQTPFVPAVAGNIISVVEVDNTKKVIGYKTIEVATENIGKVLPLVDKENPILQIAMNGSSRIYAGDLYNDAENHGMTIVSVESSKPNVVGAALIPNGKTPYVQLNGVALGTAVVHIDVEDNLTHDKFGKTVHVNVLKRGPYIYNNSESDFVGSASSIEIELPDSEWALPTIEVNDVVVPSTSFSYTPGDYASKAKGKILLKAGVLSAGRNHITVKVAGYVDGETYIDLYNSEDSFYMDIEKTSDGLKASVNVVLNIKAGYYYWGKATVVFQLMNGNVPVKTYSTPVNEMKGFQTFSVDIPANSNYSVRAFIITGGTAYEDNMGYNLAKQVNADDFKQHYEDWWND</sequence>
<dbReference type="EMBL" id="AP019308">
    <property type="protein sequence ID" value="BBH24191.1"/>
    <property type="molecule type" value="Genomic_DNA"/>
</dbReference>
<feature type="domain" description="GLUG" evidence="2">
    <location>
        <begin position="142"/>
        <end position="164"/>
    </location>
</feature>
<protein>
    <submittedName>
        <fullName evidence="3">Uncharacterized protein</fullName>
    </submittedName>
</protein>
<dbReference type="InterPro" id="IPR011432">
    <property type="entry name" value="Shr-like_HID"/>
</dbReference>
<dbReference type="Pfam" id="PF07550">
    <property type="entry name" value="Shr-like_HID"/>
    <property type="match status" value="1"/>
</dbReference>
<proteinExistence type="predicted"/>
<evidence type="ECO:0000313" key="4">
    <source>
        <dbReference type="Proteomes" id="UP000275368"/>
    </source>
</evidence>
<reference evidence="3 4" key="1">
    <citation type="submission" date="2018-11" db="EMBL/GenBank/DDBJ databases">
        <title>Complete genome sequence of Paenibacillus baekrokdamisoli strain KCTC 33723.</title>
        <authorList>
            <person name="Kang S.W."/>
            <person name="Lee K.C."/>
            <person name="Kim K.K."/>
            <person name="Kim J.S."/>
            <person name="Kim D.S."/>
            <person name="Ko S.H."/>
            <person name="Yang S.H."/>
            <person name="Lee J.S."/>
        </authorList>
    </citation>
    <scope>NUCLEOTIDE SEQUENCE [LARGE SCALE GENOMIC DNA]</scope>
    <source>
        <strain evidence="3 4">KCTC 33723</strain>
    </source>
</reference>
<accession>A0A3G9JE63</accession>
<dbReference type="OrthoDB" id="9813999at2"/>
<gene>
    <name evidence="3" type="ORF">Back11_55360</name>
</gene>
<keyword evidence="4" id="KW-1185">Reference proteome</keyword>
<dbReference type="Proteomes" id="UP000275368">
    <property type="component" value="Chromosome"/>
</dbReference>
<evidence type="ECO:0000259" key="2">
    <source>
        <dbReference type="Pfam" id="PF07581"/>
    </source>
</evidence>
<evidence type="ECO:0000259" key="1">
    <source>
        <dbReference type="Pfam" id="PF07550"/>
    </source>
</evidence>
<dbReference type="Pfam" id="PF07581">
    <property type="entry name" value="Glug"/>
    <property type="match status" value="1"/>
</dbReference>
<dbReference type="InterPro" id="IPR011493">
    <property type="entry name" value="GLUG"/>
</dbReference>